<keyword evidence="3" id="KW-1185">Reference proteome</keyword>
<comment type="caution">
    <text evidence="2">The sequence shown here is derived from an EMBL/GenBank/DDBJ whole genome shotgun (WGS) entry which is preliminary data.</text>
</comment>
<name>A0AA43QMX0_9LECA</name>
<protein>
    <submittedName>
        <fullName evidence="2">Uncharacterized protein</fullName>
    </submittedName>
</protein>
<reference evidence="2" key="1">
    <citation type="journal article" date="2023" name="Genome Biol. Evol.">
        <title>First Whole Genome Sequence and Flow Cytometry Genome Size Data for the Lichen-Forming Fungus Ramalina farinacea (Ascomycota).</title>
        <authorList>
            <person name="Llewellyn T."/>
            <person name="Mian S."/>
            <person name="Hill R."/>
            <person name="Leitch I.J."/>
            <person name="Gaya E."/>
        </authorList>
    </citation>
    <scope>NUCLEOTIDE SEQUENCE</scope>
    <source>
        <strain evidence="2">LIQ254RAFAR</strain>
    </source>
</reference>
<feature type="region of interest" description="Disordered" evidence="1">
    <location>
        <begin position="25"/>
        <end position="51"/>
    </location>
</feature>
<sequence>MQNDLIFISHYHEPKDGYVKLENESRQLDGDRASASSVLDRSATSPKGQKVQSAAFSEQELSVFKKAVSQVVISAEMKSYLFNVTVFLRMHRAVGSGITPVATRHLETLAK</sequence>
<dbReference type="EMBL" id="JAPUFD010000009">
    <property type="protein sequence ID" value="MDI1489396.1"/>
    <property type="molecule type" value="Genomic_DNA"/>
</dbReference>
<gene>
    <name evidence="2" type="ORF">OHK93_008674</name>
</gene>
<evidence type="ECO:0000313" key="2">
    <source>
        <dbReference type="EMBL" id="MDI1489396.1"/>
    </source>
</evidence>
<evidence type="ECO:0000256" key="1">
    <source>
        <dbReference type="SAM" id="MobiDB-lite"/>
    </source>
</evidence>
<dbReference type="AlphaFoldDB" id="A0AA43QMX0"/>
<feature type="compositionally biased region" description="Polar residues" evidence="1">
    <location>
        <begin position="34"/>
        <end position="51"/>
    </location>
</feature>
<organism evidence="2 3">
    <name type="scientific">Ramalina farinacea</name>
    <dbReference type="NCBI Taxonomy" id="258253"/>
    <lineage>
        <taxon>Eukaryota</taxon>
        <taxon>Fungi</taxon>
        <taxon>Dikarya</taxon>
        <taxon>Ascomycota</taxon>
        <taxon>Pezizomycotina</taxon>
        <taxon>Lecanoromycetes</taxon>
        <taxon>OSLEUM clade</taxon>
        <taxon>Lecanoromycetidae</taxon>
        <taxon>Lecanorales</taxon>
        <taxon>Lecanorineae</taxon>
        <taxon>Ramalinaceae</taxon>
        <taxon>Ramalina</taxon>
    </lineage>
</organism>
<evidence type="ECO:0000313" key="3">
    <source>
        <dbReference type="Proteomes" id="UP001161017"/>
    </source>
</evidence>
<accession>A0AA43QMX0</accession>
<dbReference type="Proteomes" id="UP001161017">
    <property type="component" value="Unassembled WGS sequence"/>
</dbReference>
<proteinExistence type="predicted"/>